<proteinExistence type="predicted"/>
<organism evidence="1 2">
    <name type="scientific">Pseudomonas phage phCDa</name>
    <dbReference type="NCBI Taxonomy" id="2268587"/>
    <lineage>
        <taxon>Viruses</taxon>
        <taxon>Duplodnaviria</taxon>
        <taxon>Heunggongvirae</taxon>
        <taxon>Uroviricota</taxon>
        <taxon>Caudoviricetes</taxon>
        <taxon>Schitoviridae</taxon>
        <taxon>Shizishanvirus</taxon>
        <taxon>Shizishanvirus phCDa</taxon>
    </lineage>
</organism>
<gene>
    <name evidence="1" type="ORF">phCDa_79</name>
</gene>
<accession>A0A2Z5H933</accession>
<sequence length="55" mass="5969">MQVVIQVVLEVPEGTGKEQTGDRYEELVDNLLSLEIEAGNLPGVAFATTTFEDCV</sequence>
<evidence type="ECO:0000313" key="1">
    <source>
        <dbReference type="EMBL" id="AXC36523.1"/>
    </source>
</evidence>
<dbReference type="EMBL" id="MH382836">
    <property type="protein sequence ID" value="AXC36523.1"/>
    <property type="molecule type" value="Genomic_DNA"/>
</dbReference>
<protein>
    <submittedName>
        <fullName evidence="1">Uncharacterized protein</fullName>
    </submittedName>
</protein>
<dbReference type="Proteomes" id="UP000252224">
    <property type="component" value="Segment"/>
</dbReference>
<reference evidence="1 2" key="1">
    <citation type="submission" date="2018-05" db="EMBL/GenBank/DDBJ databases">
        <title>Genomic characterization of a novel Pseudomonas phage phCDa.</title>
        <authorList>
            <person name="Chen C."/>
            <person name="Lu D."/>
            <person name="Wang J."/>
            <person name="Fu R."/>
        </authorList>
    </citation>
    <scope>NUCLEOTIDE SEQUENCE [LARGE SCALE GENOMIC DNA]</scope>
</reference>
<keyword evidence="2" id="KW-1185">Reference proteome</keyword>
<name>A0A2Z5H933_9CAUD</name>
<evidence type="ECO:0000313" key="2">
    <source>
        <dbReference type="Proteomes" id="UP000252224"/>
    </source>
</evidence>